<dbReference type="EMBL" id="VUNE01000004">
    <property type="protein sequence ID" value="MST62970.1"/>
    <property type="molecule type" value="Genomic_DNA"/>
</dbReference>
<evidence type="ECO:0000256" key="2">
    <source>
        <dbReference type="ARBA" id="ARBA00011903"/>
    </source>
</evidence>
<keyword evidence="5 10" id="KW-0418">Kinase</keyword>
<feature type="domain" description="AAA" evidence="9">
    <location>
        <begin position="42"/>
        <end position="184"/>
    </location>
</feature>
<evidence type="ECO:0000256" key="4">
    <source>
        <dbReference type="ARBA" id="ARBA00022741"/>
    </source>
</evidence>
<evidence type="ECO:0000256" key="3">
    <source>
        <dbReference type="ARBA" id="ARBA00022679"/>
    </source>
</evidence>
<dbReference type="EC" id="2.7.10.2" evidence="2"/>
<evidence type="ECO:0000256" key="7">
    <source>
        <dbReference type="ARBA" id="ARBA00023137"/>
    </source>
</evidence>
<dbReference type="Gene3D" id="3.40.50.300">
    <property type="entry name" value="P-loop containing nucleotide triphosphate hydrolases"/>
    <property type="match status" value="1"/>
</dbReference>
<dbReference type="GO" id="GO:0005524">
    <property type="term" value="F:ATP binding"/>
    <property type="evidence" value="ECO:0007669"/>
    <property type="project" value="UniProtKB-KW"/>
</dbReference>
<keyword evidence="4" id="KW-0547">Nucleotide-binding</keyword>
<dbReference type="SUPFAM" id="SSF52540">
    <property type="entry name" value="P-loop containing nucleoside triphosphate hydrolases"/>
    <property type="match status" value="1"/>
</dbReference>
<dbReference type="InterPro" id="IPR027417">
    <property type="entry name" value="P-loop_NTPase"/>
</dbReference>
<dbReference type="GO" id="GO:0005886">
    <property type="term" value="C:plasma membrane"/>
    <property type="evidence" value="ECO:0007669"/>
    <property type="project" value="TreeGrafter"/>
</dbReference>
<organism evidence="10 11">
    <name type="scientific">Peptostreptococcus porci</name>
    <dbReference type="NCBI Taxonomy" id="2652282"/>
    <lineage>
        <taxon>Bacteria</taxon>
        <taxon>Bacillati</taxon>
        <taxon>Bacillota</taxon>
        <taxon>Clostridia</taxon>
        <taxon>Peptostreptococcales</taxon>
        <taxon>Peptostreptococcaceae</taxon>
        <taxon>Peptostreptococcus</taxon>
    </lineage>
</organism>
<dbReference type="AlphaFoldDB" id="A0A6N7X1V7"/>
<evidence type="ECO:0000256" key="1">
    <source>
        <dbReference type="ARBA" id="ARBA00007316"/>
    </source>
</evidence>
<dbReference type="InterPro" id="IPR050445">
    <property type="entry name" value="Bact_polysacc_biosynth/exp"/>
</dbReference>
<reference evidence="10 11" key="1">
    <citation type="submission" date="2019-08" db="EMBL/GenBank/DDBJ databases">
        <title>In-depth cultivation of the pig gut microbiome towards novel bacterial diversity and tailored functional studies.</title>
        <authorList>
            <person name="Wylensek D."/>
            <person name="Hitch T.C.A."/>
            <person name="Clavel T."/>
        </authorList>
    </citation>
    <scope>NUCLEOTIDE SEQUENCE [LARGE SCALE GENOMIC DNA]</scope>
    <source>
        <strain evidence="10 11">WCA-SAB-591-4A-A</strain>
    </source>
</reference>
<comment type="similarity">
    <text evidence="1">Belongs to the CpsD/CapB family.</text>
</comment>
<evidence type="ECO:0000256" key="8">
    <source>
        <dbReference type="ARBA" id="ARBA00051245"/>
    </source>
</evidence>
<name>A0A6N7X1V7_9FIRM</name>
<dbReference type="InterPro" id="IPR005702">
    <property type="entry name" value="Wzc-like_C"/>
</dbReference>
<keyword evidence="11" id="KW-1185">Reference proteome</keyword>
<proteinExistence type="inferred from homology"/>
<sequence>MARIKRKKNRYISDQTILEESIRTLRTNLSFSSVDKENKVFLVTSSKPEEGKSTISVGLARSIALNGEKVLLIDCDFRNPSISKISKNYHKEGLVDYLVNGVELRNVKIKDDMVSNLELILAGIKPPNPSEILGSKKFKTFIDGIKKHYSYVIIDTPPVGVLTDAAIVSTMVDGVVMVVSQNKTTDSELDLAMKNLKNVGANIVGFVFNKVDIKNIESYGYGKE</sequence>
<gene>
    <name evidence="10" type="ORF">FYJ71_08295</name>
</gene>
<evidence type="ECO:0000259" key="9">
    <source>
        <dbReference type="Pfam" id="PF13614"/>
    </source>
</evidence>
<dbReference type="RefSeq" id="WP_154538442.1">
    <property type="nucleotide sequence ID" value="NZ_VUNE01000004.1"/>
</dbReference>
<dbReference type="InterPro" id="IPR025669">
    <property type="entry name" value="AAA_dom"/>
</dbReference>
<dbReference type="GO" id="GO:0004715">
    <property type="term" value="F:non-membrane spanning protein tyrosine kinase activity"/>
    <property type="evidence" value="ECO:0007669"/>
    <property type="project" value="UniProtKB-EC"/>
</dbReference>
<dbReference type="NCBIfam" id="TIGR01007">
    <property type="entry name" value="eps_fam"/>
    <property type="match status" value="1"/>
</dbReference>
<keyword evidence="6" id="KW-0067">ATP-binding</keyword>
<evidence type="ECO:0000313" key="10">
    <source>
        <dbReference type="EMBL" id="MST62970.1"/>
    </source>
</evidence>
<keyword evidence="7" id="KW-0829">Tyrosine-protein kinase</keyword>
<dbReference type="PANTHER" id="PTHR32309">
    <property type="entry name" value="TYROSINE-PROTEIN KINASE"/>
    <property type="match status" value="1"/>
</dbReference>
<comment type="caution">
    <text evidence="10">The sequence shown here is derived from an EMBL/GenBank/DDBJ whole genome shotgun (WGS) entry which is preliminary data.</text>
</comment>
<evidence type="ECO:0000256" key="6">
    <source>
        <dbReference type="ARBA" id="ARBA00022840"/>
    </source>
</evidence>
<dbReference type="PANTHER" id="PTHR32309:SF13">
    <property type="entry name" value="FERRIC ENTEROBACTIN TRANSPORT PROTEIN FEPE"/>
    <property type="match status" value="1"/>
</dbReference>
<keyword evidence="3" id="KW-0808">Transferase</keyword>
<dbReference type="Pfam" id="PF13614">
    <property type="entry name" value="AAA_31"/>
    <property type="match status" value="1"/>
</dbReference>
<protein>
    <recommendedName>
        <fullName evidence="2">non-specific protein-tyrosine kinase</fullName>
        <ecNumber evidence="2">2.7.10.2</ecNumber>
    </recommendedName>
</protein>
<dbReference type="Proteomes" id="UP000440713">
    <property type="component" value="Unassembled WGS sequence"/>
</dbReference>
<comment type="catalytic activity">
    <reaction evidence="8">
        <text>L-tyrosyl-[protein] + ATP = O-phospho-L-tyrosyl-[protein] + ADP + H(+)</text>
        <dbReference type="Rhea" id="RHEA:10596"/>
        <dbReference type="Rhea" id="RHEA-COMP:10136"/>
        <dbReference type="Rhea" id="RHEA-COMP:20101"/>
        <dbReference type="ChEBI" id="CHEBI:15378"/>
        <dbReference type="ChEBI" id="CHEBI:30616"/>
        <dbReference type="ChEBI" id="CHEBI:46858"/>
        <dbReference type="ChEBI" id="CHEBI:61978"/>
        <dbReference type="ChEBI" id="CHEBI:456216"/>
        <dbReference type="EC" id="2.7.10.2"/>
    </reaction>
</comment>
<accession>A0A6N7X1V7</accession>
<evidence type="ECO:0000313" key="11">
    <source>
        <dbReference type="Proteomes" id="UP000440713"/>
    </source>
</evidence>
<evidence type="ECO:0000256" key="5">
    <source>
        <dbReference type="ARBA" id="ARBA00022777"/>
    </source>
</evidence>
<dbReference type="CDD" id="cd05387">
    <property type="entry name" value="BY-kinase"/>
    <property type="match status" value="1"/>
</dbReference>